<reference evidence="3" key="1">
    <citation type="submission" date="2020-10" db="EMBL/GenBank/DDBJ databases">
        <authorList>
            <person name="Gilroy R."/>
        </authorList>
    </citation>
    <scope>NUCLEOTIDE SEQUENCE</scope>
    <source>
        <strain evidence="3">USAMLcec3-3695</strain>
    </source>
</reference>
<dbReference type="EMBL" id="DVNB01000012">
    <property type="protein sequence ID" value="HIU56342.1"/>
    <property type="molecule type" value="Genomic_DNA"/>
</dbReference>
<feature type="transmembrane region" description="Helical" evidence="1">
    <location>
        <begin position="287"/>
        <end position="308"/>
    </location>
</feature>
<feature type="transmembrane region" description="Helical" evidence="1">
    <location>
        <begin position="35"/>
        <end position="57"/>
    </location>
</feature>
<dbReference type="Proteomes" id="UP000824109">
    <property type="component" value="Unassembled WGS sequence"/>
</dbReference>
<dbReference type="Pfam" id="PF07670">
    <property type="entry name" value="Gate"/>
    <property type="match status" value="1"/>
</dbReference>
<organism evidence="3 4">
    <name type="scientific">Candidatus Ornithomonoglobus merdipullorum</name>
    <dbReference type="NCBI Taxonomy" id="2840895"/>
    <lineage>
        <taxon>Bacteria</taxon>
        <taxon>Bacillati</taxon>
        <taxon>Bacillota</taxon>
        <taxon>Clostridia</taxon>
        <taxon>Candidatus Ornithomonoglobus</taxon>
    </lineage>
</organism>
<dbReference type="AlphaFoldDB" id="A0A9D1M9W2"/>
<evidence type="ECO:0000256" key="1">
    <source>
        <dbReference type="SAM" id="Phobius"/>
    </source>
</evidence>
<keyword evidence="1" id="KW-0472">Membrane</keyword>
<sequence>MKKRVFFYIFIAAAVLLLLLRAEEVIRYSEEAMRICYELIIPTLFPFFVCSSLLVYSGFGSVLSRMFRGIMRPLFNVAPAGAAAFVLGIISGYPLGALTASQLYKCGALSKAEAERLLSFCSNSGPLFIIGSIGVSLYGKPGYGAVLYAIHILSSVTVGILFRGYGKSRHPSPAMELRTEDLPLTEVFSRSLRKSVESILTVCFSIIFFSALSRTLLSIASLPPLLDAAASGLCEFSTGVLKISMLDKSIYEKLILTSFIVGFSGIGVHLQVMAVTADSGLSLKPYIIGKLLHGTIAAALTAAAFAMIKPAASVFSPAAATLSASSAVSVSMIAAAAAVTAGAALIVKLTALAKK</sequence>
<gene>
    <name evidence="3" type="ORF">IAA61_00850</name>
</gene>
<comment type="caution">
    <text evidence="3">The sequence shown here is derived from an EMBL/GenBank/DDBJ whole genome shotgun (WGS) entry which is preliminary data.</text>
</comment>
<feature type="transmembrane region" description="Helical" evidence="1">
    <location>
        <begin position="117"/>
        <end position="139"/>
    </location>
</feature>
<feature type="transmembrane region" description="Helical" evidence="1">
    <location>
        <begin position="199"/>
        <end position="217"/>
    </location>
</feature>
<feature type="transmembrane region" description="Helical" evidence="1">
    <location>
        <begin position="77"/>
        <end position="96"/>
    </location>
</feature>
<accession>A0A9D1M9W2</accession>
<proteinExistence type="predicted"/>
<feature type="transmembrane region" description="Helical" evidence="1">
    <location>
        <begin position="6"/>
        <end position="23"/>
    </location>
</feature>
<keyword evidence="1" id="KW-0812">Transmembrane</keyword>
<protein>
    <recommendedName>
        <fullName evidence="2">Nucleoside transporter/FeoB GTPase Gate domain-containing protein</fullName>
    </recommendedName>
</protein>
<feature type="transmembrane region" description="Helical" evidence="1">
    <location>
        <begin position="328"/>
        <end position="347"/>
    </location>
</feature>
<feature type="domain" description="Nucleoside transporter/FeoB GTPase Gate" evidence="2">
    <location>
        <begin position="40"/>
        <end position="122"/>
    </location>
</feature>
<evidence type="ECO:0000313" key="4">
    <source>
        <dbReference type="Proteomes" id="UP000824109"/>
    </source>
</evidence>
<dbReference type="InterPro" id="IPR011642">
    <property type="entry name" value="Gate_dom"/>
</dbReference>
<name>A0A9D1M9W2_9FIRM</name>
<evidence type="ECO:0000313" key="3">
    <source>
        <dbReference type="EMBL" id="HIU56342.1"/>
    </source>
</evidence>
<feature type="transmembrane region" description="Helical" evidence="1">
    <location>
        <begin position="254"/>
        <end position="275"/>
    </location>
</feature>
<keyword evidence="1" id="KW-1133">Transmembrane helix</keyword>
<feature type="transmembrane region" description="Helical" evidence="1">
    <location>
        <begin position="145"/>
        <end position="165"/>
    </location>
</feature>
<reference evidence="3" key="2">
    <citation type="journal article" date="2021" name="PeerJ">
        <title>Extensive microbial diversity within the chicken gut microbiome revealed by metagenomics and culture.</title>
        <authorList>
            <person name="Gilroy R."/>
            <person name="Ravi A."/>
            <person name="Getino M."/>
            <person name="Pursley I."/>
            <person name="Horton D.L."/>
            <person name="Alikhan N.F."/>
            <person name="Baker D."/>
            <person name="Gharbi K."/>
            <person name="Hall N."/>
            <person name="Watson M."/>
            <person name="Adriaenssens E.M."/>
            <person name="Foster-Nyarko E."/>
            <person name="Jarju S."/>
            <person name="Secka A."/>
            <person name="Antonio M."/>
            <person name="Oren A."/>
            <person name="Chaudhuri R.R."/>
            <person name="La Ragione R."/>
            <person name="Hildebrand F."/>
            <person name="Pallen M.J."/>
        </authorList>
    </citation>
    <scope>NUCLEOTIDE SEQUENCE</scope>
    <source>
        <strain evidence="3">USAMLcec3-3695</strain>
    </source>
</reference>
<evidence type="ECO:0000259" key="2">
    <source>
        <dbReference type="Pfam" id="PF07670"/>
    </source>
</evidence>